<proteinExistence type="predicted"/>
<dbReference type="EMBL" id="JAEUWV010000003">
    <property type="protein sequence ID" value="MCO6394266.1"/>
    <property type="molecule type" value="Genomic_DNA"/>
</dbReference>
<evidence type="ECO:0000313" key="1">
    <source>
        <dbReference type="EMBL" id="MCO6394266.1"/>
    </source>
</evidence>
<sequence>MTASRRASSRLALQLGATVLAVAILLAGVYAFMNWQRSQPGLPVEDLRIHVTASDGEHEIAPYTLCPLDEQCDGGEPPALTRDGSDELTFRIDPDIAAGSWRLLLIYDDPSANEERLHQAGETTEETVPAVKEGGAKLLVAEVSTLAVKNDDHGEEIPVVATWSVAFE</sequence>
<evidence type="ECO:0000313" key="2">
    <source>
        <dbReference type="Proteomes" id="UP001205920"/>
    </source>
</evidence>
<dbReference type="RefSeq" id="WP_252931148.1">
    <property type="nucleotide sequence ID" value="NZ_JAEUWV010000003.1"/>
</dbReference>
<reference evidence="1 2" key="1">
    <citation type="submission" date="2021-01" db="EMBL/GenBank/DDBJ databases">
        <title>Identification and Characterization of Corynebacterium sp.</title>
        <authorList>
            <person name="Luo Q."/>
            <person name="Qu P."/>
            <person name="Chen Q."/>
        </authorList>
    </citation>
    <scope>NUCLEOTIDE SEQUENCE [LARGE SCALE GENOMIC DNA]</scope>
    <source>
        <strain evidence="1 2">MC-18</strain>
    </source>
</reference>
<organism evidence="1 2">
    <name type="scientific">Corynebacterium lipophilum</name>
    <dbReference type="NCBI Taxonomy" id="2804918"/>
    <lineage>
        <taxon>Bacteria</taxon>
        <taxon>Bacillati</taxon>
        <taxon>Actinomycetota</taxon>
        <taxon>Actinomycetes</taxon>
        <taxon>Mycobacteriales</taxon>
        <taxon>Corynebacteriaceae</taxon>
        <taxon>Corynebacterium</taxon>
    </lineage>
</organism>
<gene>
    <name evidence="1" type="ORF">JMN37_04600</name>
</gene>
<keyword evidence="2" id="KW-1185">Reference proteome</keyword>
<accession>A0AAW5HWP9</accession>
<dbReference type="Proteomes" id="UP001205920">
    <property type="component" value="Unassembled WGS sequence"/>
</dbReference>
<dbReference type="Pfam" id="PF10969">
    <property type="entry name" value="DUF2771"/>
    <property type="match status" value="1"/>
</dbReference>
<protein>
    <submittedName>
        <fullName evidence="1">DUF2771 domain-containing protein</fullName>
    </submittedName>
</protein>
<dbReference type="AlphaFoldDB" id="A0AAW5HWP9"/>
<name>A0AAW5HWP9_9CORY</name>
<comment type="caution">
    <text evidence="1">The sequence shown here is derived from an EMBL/GenBank/DDBJ whole genome shotgun (WGS) entry which is preliminary data.</text>
</comment>
<dbReference type="InterPro" id="IPR024495">
    <property type="entry name" value="DUF2771"/>
</dbReference>